<feature type="transmembrane region" description="Helical" evidence="13">
    <location>
        <begin position="6"/>
        <end position="27"/>
    </location>
</feature>
<feature type="domain" description="Cation/H+ exchanger transmembrane" evidence="14">
    <location>
        <begin position="19"/>
        <end position="401"/>
    </location>
</feature>
<feature type="coiled-coil region" evidence="12">
    <location>
        <begin position="449"/>
        <end position="476"/>
    </location>
</feature>
<dbReference type="PANTHER" id="PTHR10110:SF195">
    <property type="entry name" value="NA(+)_H(+) ANTIPORTER NHAS2"/>
    <property type="match status" value="1"/>
</dbReference>
<comment type="similarity">
    <text evidence="2">Belongs to the monovalent cation:proton antiporter 1 (CPA1) transporter (TC 2.A.36) family.</text>
</comment>
<evidence type="ECO:0000256" key="13">
    <source>
        <dbReference type="SAM" id="Phobius"/>
    </source>
</evidence>
<keyword evidence="4" id="KW-0050">Antiport</keyword>
<name>A0A1I0X0I7_9BACI</name>
<keyword evidence="7 13" id="KW-1133">Transmembrane helix</keyword>
<dbReference type="GO" id="GO:0098719">
    <property type="term" value="P:sodium ion import across plasma membrane"/>
    <property type="evidence" value="ECO:0007669"/>
    <property type="project" value="TreeGrafter"/>
</dbReference>
<feature type="transmembrane region" description="Helical" evidence="13">
    <location>
        <begin position="168"/>
        <end position="188"/>
    </location>
</feature>
<dbReference type="OrthoDB" id="154752at2"/>
<dbReference type="GO" id="GO:0015386">
    <property type="term" value="F:potassium:proton antiporter activity"/>
    <property type="evidence" value="ECO:0007669"/>
    <property type="project" value="TreeGrafter"/>
</dbReference>
<keyword evidence="12" id="KW-0175">Coiled coil</keyword>
<dbReference type="Gene3D" id="6.10.140.1330">
    <property type="match status" value="1"/>
</dbReference>
<evidence type="ECO:0000256" key="1">
    <source>
        <dbReference type="ARBA" id="ARBA00004651"/>
    </source>
</evidence>
<evidence type="ECO:0000256" key="4">
    <source>
        <dbReference type="ARBA" id="ARBA00022449"/>
    </source>
</evidence>
<evidence type="ECO:0000256" key="11">
    <source>
        <dbReference type="ARBA" id="ARBA00023201"/>
    </source>
</evidence>
<dbReference type="EMBL" id="FOJW01000004">
    <property type="protein sequence ID" value="SFA94401.1"/>
    <property type="molecule type" value="Genomic_DNA"/>
</dbReference>
<feature type="transmembrane region" description="Helical" evidence="13">
    <location>
        <begin position="34"/>
        <end position="53"/>
    </location>
</feature>
<dbReference type="Pfam" id="PF00999">
    <property type="entry name" value="Na_H_Exchanger"/>
    <property type="match status" value="1"/>
</dbReference>
<keyword evidence="11" id="KW-0739">Sodium transport</keyword>
<evidence type="ECO:0000256" key="5">
    <source>
        <dbReference type="ARBA" id="ARBA00022475"/>
    </source>
</evidence>
<dbReference type="RefSeq" id="WP_090235153.1">
    <property type="nucleotide sequence ID" value="NZ_FOJW01000004.1"/>
</dbReference>
<evidence type="ECO:0000313" key="16">
    <source>
        <dbReference type="Proteomes" id="UP000198642"/>
    </source>
</evidence>
<evidence type="ECO:0000259" key="14">
    <source>
        <dbReference type="Pfam" id="PF00999"/>
    </source>
</evidence>
<feature type="transmembrane region" description="Helical" evidence="13">
    <location>
        <begin position="200"/>
        <end position="218"/>
    </location>
</feature>
<dbReference type="AlphaFoldDB" id="A0A1I0X0I7"/>
<dbReference type="InterPro" id="IPR006153">
    <property type="entry name" value="Cation/H_exchanger_TM"/>
</dbReference>
<evidence type="ECO:0000256" key="9">
    <source>
        <dbReference type="ARBA" id="ARBA00023065"/>
    </source>
</evidence>
<comment type="subcellular location">
    <subcellularLocation>
        <location evidence="1">Cell membrane</location>
        <topology evidence="1">Multi-pass membrane protein</topology>
    </subcellularLocation>
</comment>
<proteinExistence type="inferred from homology"/>
<accession>A0A1I0X0I7</accession>
<dbReference type="InterPro" id="IPR018422">
    <property type="entry name" value="Cation/H_exchanger_CPA1"/>
</dbReference>
<feature type="transmembrane region" description="Helical" evidence="13">
    <location>
        <begin position="314"/>
        <end position="336"/>
    </location>
</feature>
<reference evidence="15 16" key="1">
    <citation type="submission" date="2016-10" db="EMBL/GenBank/DDBJ databases">
        <authorList>
            <person name="de Groot N.N."/>
        </authorList>
    </citation>
    <scope>NUCLEOTIDE SEQUENCE [LARGE SCALE GENOMIC DNA]</scope>
    <source>
        <strain evidence="15 16">CGMCC 1.3702</strain>
    </source>
</reference>
<keyword evidence="3" id="KW-0813">Transport</keyword>
<dbReference type="Proteomes" id="UP000198642">
    <property type="component" value="Unassembled WGS sequence"/>
</dbReference>
<feature type="transmembrane region" description="Helical" evidence="13">
    <location>
        <begin position="65"/>
        <end position="86"/>
    </location>
</feature>
<dbReference type="STRING" id="237679.SAMN04488072_10462"/>
<evidence type="ECO:0000313" key="15">
    <source>
        <dbReference type="EMBL" id="SFA94401.1"/>
    </source>
</evidence>
<feature type="transmembrane region" description="Helical" evidence="13">
    <location>
        <begin position="98"/>
        <end position="121"/>
    </location>
</feature>
<keyword evidence="6 13" id="KW-0812">Transmembrane</keyword>
<keyword evidence="8" id="KW-0915">Sodium</keyword>
<evidence type="ECO:0000256" key="7">
    <source>
        <dbReference type="ARBA" id="ARBA00022989"/>
    </source>
</evidence>
<gene>
    <name evidence="15" type="ORF">SAMN04488072_10462</name>
</gene>
<keyword evidence="16" id="KW-1185">Reference proteome</keyword>
<dbReference type="GO" id="GO:0015385">
    <property type="term" value="F:sodium:proton antiporter activity"/>
    <property type="evidence" value="ECO:0007669"/>
    <property type="project" value="InterPro"/>
</dbReference>
<feature type="transmembrane region" description="Helical" evidence="13">
    <location>
        <begin position="376"/>
        <end position="395"/>
    </location>
</feature>
<dbReference type="GO" id="GO:0005886">
    <property type="term" value="C:plasma membrane"/>
    <property type="evidence" value="ECO:0007669"/>
    <property type="project" value="UniProtKB-SubCell"/>
</dbReference>
<organism evidence="15 16">
    <name type="scientific">Lentibacillus halodurans</name>
    <dbReference type="NCBI Taxonomy" id="237679"/>
    <lineage>
        <taxon>Bacteria</taxon>
        <taxon>Bacillati</taxon>
        <taxon>Bacillota</taxon>
        <taxon>Bacilli</taxon>
        <taxon>Bacillales</taxon>
        <taxon>Bacillaceae</taxon>
        <taxon>Lentibacillus</taxon>
    </lineage>
</organism>
<keyword evidence="10 13" id="KW-0472">Membrane</keyword>
<keyword evidence="5" id="KW-1003">Cell membrane</keyword>
<evidence type="ECO:0000256" key="10">
    <source>
        <dbReference type="ARBA" id="ARBA00023136"/>
    </source>
</evidence>
<keyword evidence="9" id="KW-0406">Ion transport</keyword>
<evidence type="ECO:0000256" key="12">
    <source>
        <dbReference type="SAM" id="Coils"/>
    </source>
</evidence>
<sequence length="525" mass="57545">MEELDLHHIFSLILILVMIAAGITAIAKKFDRPYPIALVIVGAIIGLVNVPVLEPLKDFITEGEVFNFAVITLFLPALLGEAALKLPFSQLFDNKKPILLLAFGGTFLSFIVIGFSSLWLLQLSIPAAFVFAAVMSATDPVSVLSIFKALGVNKRLSTVIEGESLFNDGLAVVLFNISAFSLLTYAGLGIEGAGLGLWEFVKVVALGLMIGGATGYIASRVTRYFDDYPLEIIFSIILFYGTFLLAENIGASGVIAVVVSALTLGNYGSKTGMSPTTKLNISNFWDVATLLANSLVFLMVGLEITRIDVSDRWGLIFMAILIVLVARSTAVYISTLFTGNMPASWKHILNWGGLKGSLSIALVLSLPRDFEGREEVLIFAFSAVLFSLVCQGLTIKPLLDWLGVNKQDSGFEAYEVLLAQAYRYENAMQEITRIKDNFRISDTVTNEIAANYQQNLKTIQAKIEQTLQENPGLKEKQQNTIQRHSLYAQHEAVEILVKEDIISSEVAEQVNEQIMDKLAELESDH</sequence>
<evidence type="ECO:0000256" key="6">
    <source>
        <dbReference type="ARBA" id="ARBA00022692"/>
    </source>
</evidence>
<dbReference type="GO" id="GO:0051453">
    <property type="term" value="P:regulation of intracellular pH"/>
    <property type="evidence" value="ECO:0007669"/>
    <property type="project" value="TreeGrafter"/>
</dbReference>
<evidence type="ECO:0000256" key="8">
    <source>
        <dbReference type="ARBA" id="ARBA00023053"/>
    </source>
</evidence>
<feature type="transmembrane region" description="Helical" evidence="13">
    <location>
        <begin position="283"/>
        <end position="302"/>
    </location>
</feature>
<evidence type="ECO:0000256" key="2">
    <source>
        <dbReference type="ARBA" id="ARBA00007367"/>
    </source>
</evidence>
<evidence type="ECO:0000256" key="3">
    <source>
        <dbReference type="ARBA" id="ARBA00022448"/>
    </source>
</evidence>
<feature type="transmembrane region" description="Helical" evidence="13">
    <location>
        <begin position="230"/>
        <end position="263"/>
    </location>
</feature>
<dbReference type="PANTHER" id="PTHR10110">
    <property type="entry name" value="SODIUM/HYDROGEN EXCHANGER"/>
    <property type="match status" value="1"/>
</dbReference>
<protein>
    <submittedName>
        <fullName evidence="15">Sodium/proton antiporter, CPA1 family (TC 2.A.36)</fullName>
    </submittedName>
</protein>
<feature type="transmembrane region" description="Helical" evidence="13">
    <location>
        <begin position="127"/>
        <end position="147"/>
    </location>
</feature>